<organism evidence="2 3">
    <name type="scientific">Elysia crispata</name>
    <name type="common">lettuce slug</name>
    <dbReference type="NCBI Taxonomy" id="231223"/>
    <lineage>
        <taxon>Eukaryota</taxon>
        <taxon>Metazoa</taxon>
        <taxon>Spiralia</taxon>
        <taxon>Lophotrochozoa</taxon>
        <taxon>Mollusca</taxon>
        <taxon>Gastropoda</taxon>
        <taxon>Heterobranchia</taxon>
        <taxon>Euthyneura</taxon>
        <taxon>Panpulmonata</taxon>
        <taxon>Sacoglossa</taxon>
        <taxon>Placobranchoidea</taxon>
        <taxon>Plakobranchidae</taxon>
        <taxon>Elysia</taxon>
    </lineage>
</organism>
<accession>A0AAE1A844</accession>
<proteinExistence type="predicted"/>
<sequence>MMRKTGCVTGTVAADLRAELSQEHEILTSEKFDSQQSQIYLRDLSAVINIVQLSQLSHWVDKIYDEFLYSFGWIHKPVQSNVIPSHAKVKPATKPSYESSQQTP</sequence>
<evidence type="ECO:0000256" key="1">
    <source>
        <dbReference type="SAM" id="MobiDB-lite"/>
    </source>
</evidence>
<evidence type="ECO:0000313" key="3">
    <source>
        <dbReference type="Proteomes" id="UP001283361"/>
    </source>
</evidence>
<evidence type="ECO:0000313" key="2">
    <source>
        <dbReference type="EMBL" id="KAK3782740.1"/>
    </source>
</evidence>
<keyword evidence="3" id="KW-1185">Reference proteome</keyword>
<reference evidence="2" key="1">
    <citation type="journal article" date="2023" name="G3 (Bethesda)">
        <title>A reference genome for the long-term kleptoplast-retaining sea slug Elysia crispata morphotype clarki.</title>
        <authorList>
            <person name="Eastman K.E."/>
            <person name="Pendleton A.L."/>
            <person name="Shaikh M.A."/>
            <person name="Suttiyut T."/>
            <person name="Ogas R."/>
            <person name="Tomko P."/>
            <person name="Gavelis G."/>
            <person name="Widhalm J.R."/>
            <person name="Wisecaver J.H."/>
        </authorList>
    </citation>
    <scope>NUCLEOTIDE SEQUENCE</scope>
    <source>
        <strain evidence="2">ECLA1</strain>
    </source>
</reference>
<protein>
    <submittedName>
        <fullName evidence="2">Uncharacterized protein</fullName>
    </submittedName>
</protein>
<dbReference type="EMBL" id="JAWDGP010002489">
    <property type="protein sequence ID" value="KAK3782740.1"/>
    <property type="molecule type" value="Genomic_DNA"/>
</dbReference>
<name>A0AAE1A844_9GAST</name>
<gene>
    <name evidence="2" type="ORF">RRG08_037739</name>
</gene>
<dbReference type="AlphaFoldDB" id="A0AAE1A844"/>
<feature type="region of interest" description="Disordered" evidence="1">
    <location>
        <begin position="85"/>
        <end position="104"/>
    </location>
</feature>
<comment type="caution">
    <text evidence="2">The sequence shown here is derived from an EMBL/GenBank/DDBJ whole genome shotgun (WGS) entry which is preliminary data.</text>
</comment>
<dbReference type="Proteomes" id="UP001283361">
    <property type="component" value="Unassembled WGS sequence"/>
</dbReference>